<gene>
    <name evidence="11" type="ORF">AB840_03590</name>
</gene>
<keyword evidence="7 9" id="KW-1133">Transmembrane helix</keyword>
<dbReference type="PANTHER" id="PTHR30614">
    <property type="entry name" value="MEMBRANE COMPONENT OF AMINO ACID ABC TRANSPORTER"/>
    <property type="match status" value="1"/>
</dbReference>
<keyword evidence="3 9" id="KW-0813">Transport</keyword>
<dbReference type="Gene3D" id="1.10.3720.10">
    <property type="entry name" value="MetI-like"/>
    <property type="match status" value="1"/>
</dbReference>
<dbReference type="Proteomes" id="UP000036503">
    <property type="component" value="Unassembled WGS sequence"/>
</dbReference>
<dbReference type="GO" id="GO:0022857">
    <property type="term" value="F:transmembrane transporter activity"/>
    <property type="evidence" value="ECO:0007669"/>
    <property type="project" value="InterPro"/>
</dbReference>
<keyword evidence="8 9" id="KW-0472">Membrane</keyword>
<dbReference type="STRING" id="39029.BSR42_01680"/>
<dbReference type="NCBIfam" id="TIGR01726">
    <property type="entry name" value="HEQRo_perm_3TM"/>
    <property type="match status" value="1"/>
</dbReference>
<reference evidence="11 12" key="1">
    <citation type="submission" date="2015-06" db="EMBL/GenBank/DDBJ databases">
        <title>Draft genome sequence of beer spoilage bacterium Megasphaera cerevisiae type strain 20462.</title>
        <authorList>
            <person name="Kutumbaka K."/>
            <person name="Pasmowitz J."/>
            <person name="Mategko J."/>
            <person name="Reyes D."/>
            <person name="Friedrich A."/>
            <person name="Han S."/>
            <person name="Martens-Habbena W."/>
            <person name="Neal-McKinney J."/>
            <person name="Janagama H.K."/>
            <person name="Nadala C."/>
            <person name="Samadpour M."/>
        </authorList>
    </citation>
    <scope>NUCLEOTIDE SEQUENCE [LARGE SCALE GENOMIC DNA]</scope>
    <source>
        <strain evidence="11 12">DSM 20462</strain>
    </source>
</reference>
<evidence type="ECO:0000256" key="6">
    <source>
        <dbReference type="ARBA" id="ARBA00022970"/>
    </source>
</evidence>
<evidence type="ECO:0000256" key="4">
    <source>
        <dbReference type="ARBA" id="ARBA00022475"/>
    </source>
</evidence>
<dbReference type="PANTHER" id="PTHR30614:SF20">
    <property type="entry name" value="GLUTAMINE TRANSPORT SYSTEM PERMEASE PROTEIN GLNP"/>
    <property type="match status" value="1"/>
</dbReference>
<feature type="transmembrane region" description="Helical" evidence="9">
    <location>
        <begin position="62"/>
        <end position="84"/>
    </location>
</feature>
<dbReference type="PROSITE" id="PS50928">
    <property type="entry name" value="ABC_TM1"/>
    <property type="match status" value="1"/>
</dbReference>
<evidence type="ECO:0000259" key="10">
    <source>
        <dbReference type="PROSITE" id="PS50928"/>
    </source>
</evidence>
<name>A0A0J6WUS8_9FIRM</name>
<organism evidence="11 12">
    <name type="scientific">Megasphaera cerevisiae DSM 20462</name>
    <dbReference type="NCBI Taxonomy" id="1122219"/>
    <lineage>
        <taxon>Bacteria</taxon>
        <taxon>Bacillati</taxon>
        <taxon>Bacillota</taxon>
        <taxon>Negativicutes</taxon>
        <taxon>Veillonellales</taxon>
        <taxon>Veillonellaceae</taxon>
        <taxon>Megasphaera</taxon>
    </lineage>
</organism>
<evidence type="ECO:0000313" key="11">
    <source>
        <dbReference type="EMBL" id="KMO87300.1"/>
    </source>
</evidence>
<dbReference type="GO" id="GO:0043190">
    <property type="term" value="C:ATP-binding cassette (ABC) transporter complex"/>
    <property type="evidence" value="ECO:0007669"/>
    <property type="project" value="InterPro"/>
</dbReference>
<dbReference type="InParanoid" id="A0A0J6WUS8"/>
<dbReference type="CDD" id="cd06261">
    <property type="entry name" value="TM_PBP2"/>
    <property type="match status" value="1"/>
</dbReference>
<dbReference type="OrthoDB" id="9787841at2"/>
<keyword evidence="12" id="KW-1185">Reference proteome</keyword>
<evidence type="ECO:0000256" key="5">
    <source>
        <dbReference type="ARBA" id="ARBA00022692"/>
    </source>
</evidence>
<proteinExistence type="inferred from homology"/>
<dbReference type="PATRIC" id="fig|1122219.3.peg.2814"/>
<dbReference type="AlphaFoldDB" id="A0A0J6WUS8"/>
<comment type="subcellular location">
    <subcellularLocation>
        <location evidence="1 9">Cell membrane</location>
        <topology evidence="1 9">Multi-pass membrane protein</topology>
    </subcellularLocation>
</comment>
<keyword evidence="6" id="KW-0029">Amino-acid transport</keyword>
<sequence>MSGLFSESAWMMVWNYRDTFILGFINTLETSIAAIILSLTLGIVIGLMAMSTSKVLRTINRVYVEFIQNTPLLLQICVLYYALAFSGYKLGILITGIISLGVYHGAYMAEVFRAGIGAISKGQFEAADSQGFSYIGKMYYIILPQSIKIILPPSVNQIVNLIKNTAVLYIIGGSDLISLTYNFVTGATTGGAYAPAYLVCGALFFLICFPLSTLASIWESNLKKKDGMGAAKEKKVAEI</sequence>
<dbReference type="InterPro" id="IPR043429">
    <property type="entry name" value="ArtM/GltK/GlnP/TcyL/YhdX-like"/>
</dbReference>
<feature type="transmembrane region" description="Helical" evidence="9">
    <location>
        <begin position="196"/>
        <end position="218"/>
    </location>
</feature>
<evidence type="ECO:0000256" key="1">
    <source>
        <dbReference type="ARBA" id="ARBA00004651"/>
    </source>
</evidence>
<protein>
    <submittedName>
        <fullName evidence="11">Polar amino acid ABC transporter permease</fullName>
    </submittedName>
</protein>
<evidence type="ECO:0000256" key="9">
    <source>
        <dbReference type="RuleBase" id="RU363032"/>
    </source>
</evidence>
<feature type="transmembrane region" description="Helical" evidence="9">
    <location>
        <begin position="90"/>
        <end position="109"/>
    </location>
</feature>
<evidence type="ECO:0000256" key="8">
    <source>
        <dbReference type="ARBA" id="ARBA00023136"/>
    </source>
</evidence>
<dbReference type="InterPro" id="IPR035906">
    <property type="entry name" value="MetI-like_sf"/>
</dbReference>
<evidence type="ECO:0000256" key="7">
    <source>
        <dbReference type="ARBA" id="ARBA00022989"/>
    </source>
</evidence>
<accession>A0A0J6WUS8</accession>
<keyword evidence="5 9" id="KW-0812">Transmembrane</keyword>
<comment type="similarity">
    <text evidence="2">Belongs to the binding-protein-dependent transport system permease family. HisMQ subfamily.</text>
</comment>
<feature type="transmembrane region" description="Helical" evidence="9">
    <location>
        <begin position="20"/>
        <end position="50"/>
    </location>
</feature>
<dbReference type="InterPro" id="IPR010065">
    <property type="entry name" value="AA_ABC_transptr_permease_3TM"/>
</dbReference>
<dbReference type="EMBL" id="LEKT01000007">
    <property type="protein sequence ID" value="KMO87300.1"/>
    <property type="molecule type" value="Genomic_DNA"/>
</dbReference>
<dbReference type="Pfam" id="PF00528">
    <property type="entry name" value="BPD_transp_1"/>
    <property type="match status" value="1"/>
</dbReference>
<dbReference type="InterPro" id="IPR000515">
    <property type="entry name" value="MetI-like"/>
</dbReference>
<dbReference type="RefSeq" id="WP_048513457.1">
    <property type="nucleotide sequence ID" value="NZ_FUXD01000005.1"/>
</dbReference>
<evidence type="ECO:0000256" key="2">
    <source>
        <dbReference type="ARBA" id="ARBA00010072"/>
    </source>
</evidence>
<dbReference type="SUPFAM" id="SSF161098">
    <property type="entry name" value="MetI-like"/>
    <property type="match status" value="1"/>
</dbReference>
<evidence type="ECO:0000256" key="3">
    <source>
        <dbReference type="ARBA" id="ARBA00022448"/>
    </source>
</evidence>
<feature type="domain" description="ABC transmembrane type-1" evidence="10">
    <location>
        <begin position="24"/>
        <end position="215"/>
    </location>
</feature>
<evidence type="ECO:0000313" key="12">
    <source>
        <dbReference type="Proteomes" id="UP000036503"/>
    </source>
</evidence>
<comment type="caution">
    <text evidence="11">The sequence shown here is derived from an EMBL/GenBank/DDBJ whole genome shotgun (WGS) entry which is preliminary data.</text>
</comment>
<keyword evidence="4" id="KW-1003">Cell membrane</keyword>
<feature type="transmembrane region" description="Helical" evidence="9">
    <location>
        <begin position="166"/>
        <end position="184"/>
    </location>
</feature>
<dbReference type="GO" id="GO:0006865">
    <property type="term" value="P:amino acid transport"/>
    <property type="evidence" value="ECO:0007669"/>
    <property type="project" value="UniProtKB-KW"/>
</dbReference>